<evidence type="ECO:0000313" key="2">
    <source>
        <dbReference type="Proteomes" id="UP000013063"/>
    </source>
</evidence>
<gene>
    <name evidence="1" type="ORF">OR37_01552</name>
</gene>
<evidence type="ECO:0000313" key="1">
    <source>
        <dbReference type="EMBL" id="ENZ82615.1"/>
    </source>
</evidence>
<protein>
    <submittedName>
        <fullName evidence="1">Uncharacterized protein</fullName>
    </submittedName>
</protein>
<accession>R0D2F2</accession>
<dbReference type="Proteomes" id="UP000013063">
    <property type="component" value="Unassembled WGS sequence"/>
</dbReference>
<sequence>MTEPTPQKVVDLVIGLDENFNFMNYADPAKPTRLTMDLSERSLMVFTLSDQLIKAGWTFQRRPIEIQRDYGVNFSSYAWMEHHYEGKPAPFTRFKIIYECARMGIYSYSLMMTDSHGQKIDLDPDVENGMGHG</sequence>
<dbReference type="OrthoDB" id="7188061at2"/>
<dbReference type="RefSeq" id="WP_004617782.1">
    <property type="nucleotide sequence ID" value="NZ_APMP01000006.1"/>
</dbReference>
<dbReference type="AlphaFoldDB" id="R0D2F2"/>
<organism evidence="1 2">
    <name type="scientific">Caulobacter vibrioides OR37</name>
    <dbReference type="NCBI Taxonomy" id="1292034"/>
    <lineage>
        <taxon>Bacteria</taxon>
        <taxon>Pseudomonadati</taxon>
        <taxon>Pseudomonadota</taxon>
        <taxon>Alphaproteobacteria</taxon>
        <taxon>Caulobacterales</taxon>
        <taxon>Caulobacteraceae</taxon>
        <taxon>Caulobacter</taxon>
    </lineage>
</organism>
<reference evidence="1 2" key="1">
    <citation type="journal article" date="2013" name="Genome Announc.">
        <title>Draft Genome Sequence for Caulobacter sp. Strain OR37, a Bacterium Tolerant to Heavy Metals.</title>
        <authorList>
            <person name="Utturkar S.M."/>
            <person name="Bollmann A."/>
            <person name="Brzoska R.M."/>
            <person name="Klingeman D.M."/>
            <person name="Epstein S.E."/>
            <person name="Palumbo A.V."/>
            <person name="Brown S.D."/>
        </authorList>
    </citation>
    <scope>NUCLEOTIDE SEQUENCE [LARGE SCALE GENOMIC DNA]</scope>
    <source>
        <strain evidence="1 2">OR37</strain>
    </source>
</reference>
<dbReference type="PATRIC" id="fig|1292034.3.peg.1537"/>
<comment type="caution">
    <text evidence="1">The sequence shown here is derived from an EMBL/GenBank/DDBJ whole genome shotgun (WGS) entry which is preliminary data.</text>
</comment>
<dbReference type="STRING" id="1292034.OR37_01552"/>
<dbReference type="EMBL" id="APMP01000006">
    <property type="protein sequence ID" value="ENZ82615.1"/>
    <property type="molecule type" value="Genomic_DNA"/>
</dbReference>
<proteinExistence type="predicted"/>
<keyword evidence="2" id="KW-1185">Reference proteome</keyword>
<name>R0D2F2_CAUVI</name>